<evidence type="ECO:0000259" key="7">
    <source>
        <dbReference type="Pfam" id="PF12698"/>
    </source>
</evidence>
<comment type="caution">
    <text evidence="8">The sequence shown here is derived from an EMBL/GenBank/DDBJ whole genome shotgun (WGS) entry which is preliminary data.</text>
</comment>
<keyword evidence="9" id="KW-1185">Reference proteome</keyword>
<dbReference type="OrthoDB" id="9768837at2"/>
<evidence type="ECO:0000256" key="5">
    <source>
        <dbReference type="ARBA" id="ARBA00023136"/>
    </source>
</evidence>
<dbReference type="AlphaFoldDB" id="A0A3R9R2F3"/>
<feature type="transmembrane region" description="Helical" evidence="6">
    <location>
        <begin position="184"/>
        <end position="205"/>
    </location>
</feature>
<dbReference type="PANTHER" id="PTHR30294:SF29">
    <property type="entry name" value="MULTIDRUG ABC TRANSPORTER PERMEASE YBHS-RELATED"/>
    <property type="match status" value="1"/>
</dbReference>
<evidence type="ECO:0000256" key="3">
    <source>
        <dbReference type="ARBA" id="ARBA00022692"/>
    </source>
</evidence>
<feature type="transmembrane region" description="Helical" evidence="6">
    <location>
        <begin position="278"/>
        <end position="300"/>
    </location>
</feature>
<evidence type="ECO:0000256" key="6">
    <source>
        <dbReference type="SAM" id="Phobius"/>
    </source>
</evidence>
<feature type="transmembrane region" description="Helical" evidence="6">
    <location>
        <begin position="20"/>
        <end position="41"/>
    </location>
</feature>
<feature type="domain" description="ABC-2 type transporter transmembrane" evidence="7">
    <location>
        <begin position="19"/>
        <end position="386"/>
    </location>
</feature>
<dbReference type="EMBL" id="RSDW01000001">
    <property type="protein sequence ID" value="RSL16312.1"/>
    <property type="molecule type" value="Genomic_DNA"/>
</dbReference>
<feature type="transmembrane region" description="Helical" evidence="6">
    <location>
        <begin position="367"/>
        <end position="389"/>
    </location>
</feature>
<feature type="transmembrane region" description="Helical" evidence="6">
    <location>
        <begin position="312"/>
        <end position="331"/>
    </location>
</feature>
<evidence type="ECO:0000313" key="8">
    <source>
        <dbReference type="EMBL" id="RSL16312.1"/>
    </source>
</evidence>
<dbReference type="GO" id="GO:0005886">
    <property type="term" value="C:plasma membrane"/>
    <property type="evidence" value="ECO:0007669"/>
    <property type="project" value="UniProtKB-SubCell"/>
</dbReference>
<organism evidence="8 9">
    <name type="scientific">Edaphobacter aggregans</name>
    <dbReference type="NCBI Taxonomy" id="570835"/>
    <lineage>
        <taxon>Bacteria</taxon>
        <taxon>Pseudomonadati</taxon>
        <taxon>Acidobacteriota</taxon>
        <taxon>Terriglobia</taxon>
        <taxon>Terriglobales</taxon>
        <taxon>Acidobacteriaceae</taxon>
        <taxon>Edaphobacter</taxon>
    </lineage>
</organism>
<evidence type="ECO:0000256" key="2">
    <source>
        <dbReference type="ARBA" id="ARBA00022475"/>
    </source>
</evidence>
<dbReference type="Proteomes" id="UP000269669">
    <property type="component" value="Unassembled WGS sequence"/>
</dbReference>
<keyword evidence="3 6" id="KW-0812">Transmembrane</keyword>
<gene>
    <name evidence="8" type="ORF">EDE15_1823</name>
</gene>
<comment type="subcellular location">
    <subcellularLocation>
        <location evidence="1">Cell membrane</location>
        <topology evidence="1">Multi-pass membrane protein</topology>
    </subcellularLocation>
</comment>
<dbReference type="Pfam" id="PF12698">
    <property type="entry name" value="ABC2_membrane_3"/>
    <property type="match status" value="1"/>
</dbReference>
<reference evidence="8 9" key="1">
    <citation type="submission" date="2018-12" db="EMBL/GenBank/DDBJ databases">
        <title>Sequencing of bacterial isolates from soil warming experiment in Harvard Forest, Massachusetts, USA.</title>
        <authorList>
            <person name="Deangelis K."/>
        </authorList>
    </citation>
    <scope>NUCLEOTIDE SEQUENCE [LARGE SCALE GENOMIC DNA]</scope>
    <source>
        <strain evidence="8 9">EB153</strain>
    </source>
</reference>
<evidence type="ECO:0000256" key="1">
    <source>
        <dbReference type="ARBA" id="ARBA00004651"/>
    </source>
</evidence>
<protein>
    <submittedName>
        <fullName evidence="8">ABC-2 type transport system permease protein</fullName>
    </submittedName>
</protein>
<evidence type="ECO:0000313" key="9">
    <source>
        <dbReference type="Proteomes" id="UP000269669"/>
    </source>
</evidence>
<name>A0A3R9R2F3_9BACT</name>
<dbReference type="InterPro" id="IPR013525">
    <property type="entry name" value="ABC2_TM"/>
</dbReference>
<evidence type="ECO:0000256" key="4">
    <source>
        <dbReference type="ARBA" id="ARBA00022989"/>
    </source>
</evidence>
<feature type="transmembrane region" description="Helical" evidence="6">
    <location>
        <begin position="245"/>
        <end position="266"/>
    </location>
</feature>
<feature type="transmembrane region" description="Helical" evidence="6">
    <location>
        <begin position="337"/>
        <end position="355"/>
    </location>
</feature>
<keyword evidence="5 6" id="KW-0472">Membrane</keyword>
<keyword evidence="4 6" id="KW-1133">Transmembrane helix</keyword>
<keyword evidence="2" id="KW-1003">Cell membrane</keyword>
<dbReference type="GO" id="GO:0140359">
    <property type="term" value="F:ABC-type transporter activity"/>
    <property type="evidence" value="ECO:0007669"/>
    <property type="project" value="InterPro"/>
</dbReference>
<sequence length="412" mass="45013">MHNVWLIAKREYLERVRTKAFLISTILIPVLMGGGIVGSIISGSKAKSTSHITIVSQDQQLATDLQAELQSGKDSRMTVDVISPGNDDTRKTLDAMLADKQIDGYLWITPAANPGERPNFSFTPRSAADISTKGVVSSALRTVLMRERLAHQGMVASDVESLMQPVQVDTTQAGKNADTVSSFVAIYVLFFLMYMVILLYGMNVARSIIEEKTSRVFEVLLATIKPEEMMAGKVIGVGSVGLTQVAVWLLTAVILTSSSIVGALAGGKVHVSLNPMQIIFFVVYFLLGYLLYSSIAAALGAMVNSEQELQQLNMILVMPLAGCMFALAPVITNPNGLVARVISFIPFCTPLIMYLRISLATPPAWEIALSIALMMVTIYAILWVASRIYRVGILMYGKKPNLPEILRWLKYS</sequence>
<proteinExistence type="predicted"/>
<accession>A0A3R9R2F3</accession>
<dbReference type="InterPro" id="IPR051449">
    <property type="entry name" value="ABC-2_transporter_component"/>
</dbReference>
<dbReference type="RefSeq" id="WP_125484940.1">
    <property type="nucleotide sequence ID" value="NZ_RSDW01000001.1"/>
</dbReference>
<dbReference type="PANTHER" id="PTHR30294">
    <property type="entry name" value="MEMBRANE COMPONENT OF ABC TRANSPORTER YHHJ-RELATED"/>
    <property type="match status" value="1"/>
</dbReference>